<comment type="caution">
    <text evidence="3">The sequence shown here is derived from an EMBL/GenBank/DDBJ whole genome shotgun (WGS) entry which is preliminary data.</text>
</comment>
<proteinExistence type="predicted"/>
<reference evidence="3" key="1">
    <citation type="journal article" date="2021" name="PeerJ">
        <title>Extensive microbial diversity within the chicken gut microbiome revealed by metagenomics and culture.</title>
        <authorList>
            <person name="Gilroy R."/>
            <person name="Ravi A."/>
            <person name="Getino M."/>
            <person name="Pursley I."/>
            <person name="Horton D.L."/>
            <person name="Alikhan N.F."/>
            <person name="Baker D."/>
            <person name="Gharbi K."/>
            <person name="Hall N."/>
            <person name="Watson M."/>
            <person name="Adriaenssens E.M."/>
            <person name="Foster-Nyarko E."/>
            <person name="Jarju S."/>
            <person name="Secka A."/>
            <person name="Antonio M."/>
            <person name="Oren A."/>
            <person name="Chaudhuri R.R."/>
            <person name="La Ragione R."/>
            <person name="Hildebrand F."/>
            <person name="Pallen M.J."/>
        </authorList>
    </citation>
    <scope>NUCLEOTIDE SEQUENCE</scope>
    <source>
        <strain evidence="3">ChiHecolR3B27-1887</strain>
    </source>
</reference>
<name>A0A9D2IPQ2_9ACTN</name>
<dbReference type="PANTHER" id="PTHR33799">
    <property type="entry name" value="PTS PERMEASE-RELATED-RELATED"/>
    <property type="match status" value="1"/>
</dbReference>
<keyword evidence="1" id="KW-0808">Transferase</keyword>
<dbReference type="PANTHER" id="PTHR33799:SF1">
    <property type="entry name" value="PTS SYSTEM MANNOSE-SPECIFIC EIIAB COMPONENT-RELATED"/>
    <property type="match status" value="1"/>
</dbReference>
<dbReference type="AlphaFoldDB" id="A0A9D2IPQ2"/>
<accession>A0A9D2IPQ2</accession>
<feature type="domain" description="PTS EIIA type-4" evidence="2">
    <location>
        <begin position="2"/>
        <end position="131"/>
    </location>
</feature>
<evidence type="ECO:0000313" key="4">
    <source>
        <dbReference type="Proteomes" id="UP000824029"/>
    </source>
</evidence>
<dbReference type="InterPro" id="IPR051471">
    <property type="entry name" value="Bacterial_PTS_sugar_comp"/>
</dbReference>
<evidence type="ECO:0000259" key="2">
    <source>
        <dbReference type="PROSITE" id="PS51096"/>
    </source>
</evidence>
<evidence type="ECO:0000256" key="1">
    <source>
        <dbReference type="ARBA" id="ARBA00022679"/>
    </source>
</evidence>
<dbReference type="GO" id="GO:0009401">
    <property type="term" value="P:phosphoenolpyruvate-dependent sugar phosphotransferase system"/>
    <property type="evidence" value="ECO:0007669"/>
    <property type="project" value="InterPro"/>
</dbReference>
<organism evidence="3 4">
    <name type="scientific">Candidatus Olsenella stercoravium</name>
    <dbReference type="NCBI Taxonomy" id="2838713"/>
    <lineage>
        <taxon>Bacteria</taxon>
        <taxon>Bacillati</taxon>
        <taxon>Actinomycetota</taxon>
        <taxon>Coriobacteriia</taxon>
        <taxon>Coriobacteriales</taxon>
        <taxon>Atopobiaceae</taxon>
        <taxon>Olsenella</taxon>
    </lineage>
</organism>
<dbReference type="PROSITE" id="PS51096">
    <property type="entry name" value="PTS_EIIA_TYPE_4"/>
    <property type="match status" value="1"/>
</dbReference>
<dbReference type="GO" id="GO:0016020">
    <property type="term" value="C:membrane"/>
    <property type="evidence" value="ECO:0007669"/>
    <property type="project" value="InterPro"/>
</dbReference>
<dbReference type="InterPro" id="IPR036662">
    <property type="entry name" value="PTS_EIIA_man-typ_sf"/>
</dbReference>
<dbReference type="Pfam" id="PF03610">
    <property type="entry name" value="EIIA-man"/>
    <property type="match status" value="1"/>
</dbReference>
<sequence>MPNNLVLVTHADFAKGILTSLELILGNPCPTSVVSVTATETIPTVAGMIADAIDSMDPANPTVVLTDIPGGSTTQGAILVSAERPDAYYVAGLNLGLLLEVALLPLEAGPAARESNLALLRETIEASRSGIGLIDDLTAGAGDLGGDSESGEL</sequence>
<dbReference type="Gene3D" id="3.40.50.510">
    <property type="entry name" value="Phosphotransferase system, mannose-type IIA component"/>
    <property type="match status" value="1"/>
</dbReference>
<dbReference type="GO" id="GO:0016740">
    <property type="term" value="F:transferase activity"/>
    <property type="evidence" value="ECO:0007669"/>
    <property type="project" value="UniProtKB-KW"/>
</dbReference>
<protein>
    <recommendedName>
        <fullName evidence="2">PTS EIIA type-4 domain-containing protein</fullName>
    </recommendedName>
</protein>
<dbReference type="SUPFAM" id="SSF53062">
    <property type="entry name" value="PTS system fructose IIA component-like"/>
    <property type="match status" value="1"/>
</dbReference>
<evidence type="ECO:0000313" key="3">
    <source>
        <dbReference type="EMBL" id="HIZ17897.1"/>
    </source>
</evidence>
<dbReference type="Proteomes" id="UP000824029">
    <property type="component" value="Unassembled WGS sequence"/>
</dbReference>
<gene>
    <name evidence="3" type="ORF">IAA22_02130</name>
</gene>
<reference evidence="3" key="2">
    <citation type="submission" date="2021-04" db="EMBL/GenBank/DDBJ databases">
        <authorList>
            <person name="Gilroy R."/>
        </authorList>
    </citation>
    <scope>NUCLEOTIDE SEQUENCE</scope>
    <source>
        <strain evidence="3">ChiHecolR3B27-1887</strain>
    </source>
</reference>
<dbReference type="InterPro" id="IPR004701">
    <property type="entry name" value="PTS_EIIA_man-typ"/>
</dbReference>
<dbReference type="EMBL" id="DXBZ01000042">
    <property type="protein sequence ID" value="HIZ17897.1"/>
    <property type="molecule type" value="Genomic_DNA"/>
</dbReference>